<name>A0AAE0P5C0_9PEZI</name>
<evidence type="ECO:0000256" key="1">
    <source>
        <dbReference type="SAM" id="MobiDB-lite"/>
    </source>
</evidence>
<feature type="compositionally biased region" description="Low complexity" evidence="1">
    <location>
        <begin position="438"/>
        <end position="453"/>
    </location>
</feature>
<feature type="compositionally biased region" description="Basic and acidic residues" evidence="1">
    <location>
        <begin position="360"/>
        <end position="418"/>
    </location>
</feature>
<organism evidence="2 3">
    <name type="scientific">Podospora didyma</name>
    <dbReference type="NCBI Taxonomy" id="330526"/>
    <lineage>
        <taxon>Eukaryota</taxon>
        <taxon>Fungi</taxon>
        <taxon>Dikarya</taxon>
        <taxon>Ascomycota</taxon>
        <taxon>Pezizomycotina</taxon>
        <taxon>Sordariomycetes</taxon>
        <taxon>Sordariomycetidae</taxon>
        <taxon>Sordariales</taxon>
        <taxon>Podosporaceae</taxon>
        <taxon>Podospora</taxon>
    </lineage>
</organism>
<feature type="region of interest" description="Disordered" evidence="1">
    <location>
        <begin position="360"/>
        <end position="469"/>
    </location>
</feature>
<protein>
    <submittedName>
        <fullName evidence="2">Uncharacterized protein</fullName>
    </submittedName>
</protein>
<comment type="caution">
    <text evidence="2">The sequence shown here is derived from an EMBL/GenBank/DDBJ whole genome shotgun (WGS) entry which is preliminary data.</text>
</comment>
<dbReference type="AlphaFoldDB" id="A0AAE0P5C0"/>
<evidence type="ECO:0000313" key="2">
    <source>
        <dbReference type="EMBL" id="KAK3393614.1"/>
    </source>
</evidence>
<sequence length="500" mass="56876">MCVIASPVCAVCGFDGHFLFRPCKYYFATAATEILRGIYSMPAHIEDIPDVDNFTEPTYRPGYRFRCDTLDKTWDSTKLNEHGYICEHCIYESAMLLQSADDQDFNAKLVKIRSRRKEREESKKAQLEYQHSPLKGKAAVSEPVDTEANFWKVNDHLREVMIDRGIEDYDQVLAYYLYFSHAGDRADLFHGARALDAEVSWLTVYEPTCPICKVEHKKGVEVEPNAAAWRSLKRTYMDRDQEISCQVEFSTTTNPCADCQEREQLLIEEMQAKAKLVYDFEWFPRLLGWIMARPQESYLVDNTAGPWKEGYRARGTPESRLLLKQEGHKHEVEMVKNVANMKWKKTTGCYWDDRKQVIPEPEKTAEAETTEAGEKKGEKTGEKAGEKMPEKVGEERSEEGGEKGEKLAKKQVPREGDGKAATLKRARSDSETVSAGCSSSTLSGGVVSSPAARLLRRRPRGRRRDVESTRRDKLAERWTGICDSDGELGSYWEGLAAVPD</sequence>
<feature type="compositionally biased region" description="Basic residues" evidence="1">
    <location>
        <begin position="454"/>
        <end position="463"/>
    </location>
</feature>
<evidence type="ECO:0000313" key="3">
    <source>
        <dbReference type="Proteomes" id="UP001285441"/>
    </source>
</evidence>
<gene>
    <name evidence="2" type="ORF">B0H63DRAFT_516794</name>
</gene>
<proteinExistence type="predicted"/>
<reference evidence="2" key="1">
    <citation type="journal article" date="2023" name="Mol. Phylogenet. Evol.">
        <title>Genome-scale phylogeny and comparative genomics of the fungal order Sordariales.</title>
        <authorList>
            <person name="Hensen N."/>
            <person name="Bonometti L."/>
            <person name="Westerberg I."/>
            <person name="Brannstrom I.O."/>
            <person name="Guillou S."/>
            <person name="Cros-Aarteil S."/>
            <person name="Calhoun S."/>
            <person name="Haridas S."/>
            <person name="Kuo A."/>
            <person name="Mondo S."/>
            <person name="Pangilinan J."/>
            <person name="Riley R."/>
            <person name="LaButti K."/>
            <person name="Andreopoulos B."/>
            <person name="Lipzen A."/>
            <person name="Chen C."/>
            <person name="Yan M."/>
            <person name="Daum C."/>
            <person name="Ng V."/>
            <person name="Clum A."/>
            <person name="Steindorff A."/>
            <person name="Ohm R.A."/>
            <person name="Martin F."/>
            <person name="Silar P."/>
            <person name="Natvig D.O."/>
            <person name="Lalanne C."/>
            <person name="Gautier V."/>
            <person name="Ament-Velasquez S.L."/>
            <person name="Kruys A."/>
            <person name="Hutchinson M.I."/>
            <person name="Powell A.J."/>
            <person name="Barry K."/>
            <person name="Miller A.N."/>
            <person name="Grigoriev I.V."/>
            <person name="Debuchy R."/>
            <person name="Gladieux P."/>
            <person name="Hiltunen Thoren M."/>
            <person name="Johannesson H."/>
        </authorList>
    </citation>
    <scope>NUCLEOTIDE SEQUENCE</scope>
    <source>
        <strain evidence="2">CBS 232.78</strain>
    </source>
</reference>
<dbReference type="Proteomes" id="UP001285441">
    <property type="component" value="Unassembled WGS sequence"/>
</dbReference>
<dbReference type="EMBL" id="JAULSW010000001">
    <property type="protein sequence ID" value="KAK3393614.1"/>
    <property type="molecule type" value="Genomic_DNA"/>
</dbReference>
<reference evidence="2" key="2">
    <citation type="submission" date="2023-06" db="EMBL/GenBank/DDBJ databases">
        <authorList>
            <consortium name="Lawrence Berkeley National Laboratory"/>
            <person name="Haridas S."/>
            <person name="Hensen N."/>
            <person name="Bonometti L."/>
            <person name="Westerberg I."/>
            <person name="Brannstrom I.O."/>
            <person name="Guillou S."/>
            <person name="Cros-Aarteil S."/>
            <person name="Calhoun S."/>
            <person name="Kuo A."/>
            <person name="Mondo S."/>
            <person name="Pangilinan J."/>
            <person name="Riley R."/>
            <person name="LaButti K."/>
            <person name="Andreopoulos B."/>
            <person name="Lipzen A."/>
            <person name="Chen C."/>
            <person name="Yanf M."/>
            <person name="Daum C."/>
            <person name="Ng V."/>
            <person name="Clum A."/>
            <person name="Steindorff A."/>
            <person name="Ohm R."/>
            <person name="Martin F."/>
            <person name="Silar P."/>
            <person name="Natvig D."/>
            <person name="Lalanne C."/>
            <person name="Gautier V."/>
            <person name="Ament-velasquez S.L."/>
            <person name="Kruys A."/>
            <person name="Hutchinson M.I."/>
            <person name="Powell A.J."/>
            <person name="Barry K."/>
            <person name="Miller A.N."/>
            <person name="Grigoriev I.V."/>
            <person name="Debuchy R."/>
            <person name="Gladieux P."/>
            <person name="Thoren M.H."/>
            <person name="Johannesson H."/>
        </authorList>
    </citation>
    <scope>NUCLEOTIDE SEQUENCE</scope>
    <source>
        <strain evidence="2">CBS 232.78</strain>
    </source>
</reference>
<keyword evidence="3" id="KW-1185">Reference proteome</keyword>
<accession>A0AAE0P5C0</accession>